<sequence length="200" mass="22525">MLQQNSNGDDLERKARFPSCHLAQLGFTTFDFVARQQGLIANDNDDSMQKVILPGTLIPQARQLTTDTDHPHRDRNGVDSRPVRASTRQRRKMLDQFLVENGFGREVDEPKNTQQAACYFWKRPETTFPLHVAAAQGDIEIIRLLLSERVDPLKQTSRGRTALAVARSAGVKNDEVFQLLSGEVQVLSLREALTLLSTTR</sequence>
<evidence type="ECO:0000313" key="3">
    <source>
        <dbReference type="EMBL" id="OLQ06002.1"/>
    </source>
</evidence>
<organism evidence="3 4">
    <name type="scientific">Symbiodinium microadriaticum</name>
    <name type="common">Dinoflagellate</name>
    <name type="synonym">Zooxanthella microadriatica</name>
    <dbReference type="NCBI Taxonomy" id="2951"/>
    <lineage>
        <taxon>Eukaryota</taxon>
        <taxon>Sar</taxon>
        <taxon>Alveolata</taxon>
        <taxon>Dinophyceae</taxon>
        <taxon>Suessiales</taxon>
        <taxon>Symbiodiniaceae</taxon>
        <taxon>Symbiodinium</taxon>
    </lineage>
</organism>
<gene>
    <name evidence="3" type="ORF">AK812_SmicGene49144</name>
</gene>
<name>A0A1Q9EEZ9_SYMMI</name>
<dbReference type="AlphaFoldDB" id="A0A1Q9EEZ9"/>
<proteinExistence type="predicted"/>
<dbReference type="InterPro" id="IPR002110">
    <property type="entry name" value="Ankyrin_rpt"/>
</dbReference>
<dbReference type="PROSITE" id="PS50088">
    <property type="entry name" value="ANK_REPEAT"/>
    <property type="match status" value="1"/>
</dbReference>
<comment type="caution">
    <text evidence="3">The sequence shown here is derived from an EMBL/GenBank/DDBJ whole genome shotgun (WGS) entry which is preliminary data.</text>
</comment>
<keyword evidence="4" id="KW-1185">Reference proteome</keyword>
<dbReference type="Gene3D" id="1.25.40.20">
    <property type="entry name" value="Ankyrin repeat-containing domain"/>
    <property type="match status" value="1"/>
</dbReference>
<evidence type="ECO:0000256" key="2">
    <source>
        <dbReference type="SAM" id="MobiDB-lite"/>
    </source>
</evidence>
<feature type="compositionally biased region" description="Basic and acidic residues" evidence="2">
    <location>
        <begin position="67"/>
        <end position="82"/>
    </location>
</feature>
<protein>
    <submittedName>
        <fullName evidence="3">Uncharacterized protein</fullName>
    </submittedName>
</protein>
<evidence type="ECO:0000313" key="4">
    <source>
        <dbReference type="Proteomes" id="UP000186817"/>
    </source>
</evidence>
<feature type="repeat" description="ANK" evidence="1">
    <location>
        <begin position="125"/>
        <end position="157"/>
    </location>
</feature>
<dbReference type="OrthoDB" id="436192at2759"/>
<reference evidence="3 4" key="1">
    <citation type="submission" date="2016-02" db="EMBL/GenBank/DDBJ databases">
        <title>Genome analysis of coral dinoflagellate symbionts highlights evolutionary adaptations to a symbiotic lifestyle.</title>
        <authorList>
            <person name="Aranda M."/>
            <person name="Li Y."/>
            <person name="Liew Y.J."/>
            <person name="Baumgarten S."/>
            <person name="Simakov O."/>
            <person name="Wilson M."/>
            <person name="Piel J."/>
            <person name="Ashoor H."/>
            <person name="Bougouffa S."/>
            <person name="Bajic V.B."/>
            <person name="Ryu T."/>
            <person name="Ravasi T."/>
            <person name="Bayer T."/>
            <person name="Micklem G."/>
            <person name="Kim H."/>
            <person name="Bhak J."/>
            <person name="Lajeunesse T.C."/>
            <person name="Voolstra C.R."/>
        </authorList>
    </citation>
    <scope>NUCLEOTIDE SEQUENCE [LARGE SCALE GENOMIC DNA]</scope>
    <source>
        <strain evidence="3 4">CCMP2467</strain>
    </source>
</reference>
<dbReference type="Pfam" id="PF12796">
    <property type="entry name" value="Ank_2"/>
    <property type="match status" value="1"/>
</dbReference>
<dbReference type="Proteomes" id="UP000186817">
    <property type="component" value="Unassembled WGS sequence"/>
</dbReference>
<dbReference type="EMBL" id="LSRX01000170">
    <property type="protein sequence ID" value="OLQ06002.1"/>
    <property type="molecule type" value="Genomic_DNA"/>
</dbReference>
<evidence type="ECO:0000256" key="1">
    <source>
        <dbReference type="PROSITE-ProRule" id="PRU00023"/>
    </source>
</evidence>
<keyword evidence="1" id="KW-0040">ANK repeat</keyword>
<feature type="region of interest" description="Disordered" evidence="2">
    <location>
        <begin position="61"/>
        <end position="86"/>
    </location>
</feature>
<dbReference type="InterPro" id="IPR036770">
    <property type="entry name" value="Ankyrin_rpt-contain_sf"/>
</dbReference>
<dbReference type="PROSITE" id="PS50297">
    <property type="entry name" value="ANK_REP_REGION"/>
    <property type="match status" value="1"/>
</dbReference>
<dbReference type="SUPFAM" id="SSF48403">
    <property type="entry name" value="Ankyrin repeat"/>
    <property type="match status" value="1"/>
</dbReference>
<accession>A0A1Q9EEZ9</accession>